<name>A0A8J6JBD9_9FIRM</name>
<keyword evidence="2" id="KW-1185">Reference proteome</keyword>
<evidence type="ECO:0000313" key="2">
    <source>
        <dbReference type="Proteomes" id="UP000607645"/>
    </source>
</evidence>
<protein>
    <recommendedName>
        <fullName evidence="3">DUF4830 domain-containing protein</fullName>
    </recommendedName>
</protein>
<comment type="caution">
    <text evidence="1">The sequence shown here is derived from an EMBL/GenBank/DDBJ whole genome shotgun (WGS) entry which is preliminary data.</text>
</comment>
<dbReference type="AlphaFoldDB" id="A0A8J6JBD9"/>
<dbReference type="EMBL" id="JACOPQ010000003">
    <property type="protein sequence ID" value="MBC5736321.1"/>
    <property type="molecule type" value="Genomic_DNA"/>
</dbReference>
<dbReference type="RefSeq" id="WP_186918652.1">
    <property type="nucleotide sequence ID" value="NZ_JACOPQ010000003.1"/>
</dbReference>
<organism evidence="1 2">
    <name type="scientific">Lawsonibacter faecis</name>
    <dbReference type="NCBI Taxonomy" id="2763052"/>
    <lineage>
        <taxon>Bacteria</taxon>
        <taxon>Bacillati</taxon>
        <taxon>Bacillota</taxon>
        <taxon>Clostridia</taxon>
        <taxon>Eubacteriales</taxon>
        <taxon>Oscillospiraceae</taxon>
        <taxon>Lawsonibacter</taxon>
    </lineage>
</organism>
<proteinExistence type="predicted"/>
<accession>A0A8J6JBD9</accession>
<evidence type="ECO:0008006" key="3">
    <source>
        <dbReference type="Google" id="ProtNLM"/>
    </source>
</evidence>
<dbReference type="Proteomes" id="UP000607645">
    <property type="component" value="Unassembled WGS sequence"/>
</dbReference>
<reference evidence="1" key="1">
    <citation type="submission" date="2020-08" db="EMBL/GenBank/DDBJ databases">
        <title>Genome public.</title>
        <authorList>
            <person name="Liu C."/>
            <person name="Sun Q."/>
        </authorList>
    </citation>
    <scope>NUCLEOTIDE SEQUENCE</scope>
    <source>
        <strain evidence="1">NSJ-52</strain>
    </source>
</reference>
<gene>
    <name evidence="1" type="ORF">H8S62_04770</name>
</gene>
<evidence type="ECO:0000313" key="1">
    <source>
        <dbReference type="EMBL" id="MBC5736321.1"/>
    </source>
</evidence>
<sequence length="185" mass="21548">MPGIHKKKWLLAVLTTVLVLLVGAAIFVGYRYNNPKTILYTEQYTYTMKDDQEVYLSRIPQVYVESLIPNVRFYPKSLHEVFARLTDDSMQHWADLTRRYNFHLNLDYALEQEAGQLTVTYMGFGKLRDGTVEAIDIKDTYPLFRYEDHTSGAWDAPTPSEVIRITEWQDPAHVIDPQWPEDSAE</sequence>